<reference evidence="2" key="1">
    <citation type="journal article" date="2015" name="Parasit. Vectors">
        <title>Mitochondrial genome of Hypoderaeum conoideum - comparison with selected trematodes.</title>
        <authorList>
            <person name="Yang X."/>
            <person name="Gasser R.B."/>
            <person name="Koehler A.V."/>
            <person name="Wang L."/>
            <person name="Zhu K."/>
            <person name="Chen L."/>
            <person name="Feng H."/>
            <person name="Hu M."/>
            <person name="Fang R."/>
        </authorList>
    </citation>
    <scope>NUCLEOTIDE SEQUENCE</scope>
    <source>
        <strain evidence="2">Hubei-2014</strain>
    </source>
</reference>
<accession>A0A088MJ57</accession>
<proteinExistence type="predicted"/>
<dbReference type="InterPro" id="IPR009356">
    <property type="entry name" value="NAD_DH_su4L"/>
</dbReference>
<geneLocation type="mitochondrion" evidence="2"/>
<dbReference type="AlphaFoldDB" id="A0A088MJ57"/>
<keyword evidence="1" id="KW-1133">Transmembrane helix</keyword>
<evidence type="ECO:0000313" key="2">
    <source>
        <dbReference type="EMBL" id="AIN37097.1"/>
    </source>
</evidence>
<dbReference type="Pfam" id="PF06235">
    <property type="entry name" value="NAD4L"/>
    <property type="match status" value="1"/>
</dbReference>
<protein>
    <submittedName>
        <fullName evidence="2">Nad4L protein</fullName>
    </submittedName>
</protein>
<sequence length="92" mass="10252">MFMMSGSGLVLCLGSLIVLFSFFMSLSRLLNCLIVVENFNVLLLLCCLLGQWDEFRMLFIALIVIFTVEVTLGLVVLTRLWDSSSLIGIVGE</sequence>
<keyword evidence="1" id="KW-0472">Membrane</keyword>
<evidence type="ECO:0000256" key="1">
    <source>
        <dbReference type="SAM" id="Phobius"/>
    </source>
</evidence>
<feature type="transmembrane region" description="Helical" evidence="1">
    <location>
        <begin position="56"/>
        <end position="77"/>
    </location>
</feature>
<dbReference type="EMBL" id="KM111525">
    <property type="protein sequence ID" value="AIN37097.1"/>
    <property type="molecule type" value="Genomic_DNA"/>
</dbReference>
<name>A0A088MJ57_9TREM</name>
<keyword evidence="2" id="KW-0496">Mitochondrion</keyword>
<gene>
    <name evidence="2" type="primary">nad4L</name>
</gene>
<keyword evidence="1" id="KW-0812">Transmembrane</keyword>
<organism evidence="2">
    <name type="scientific">Hypoderaeum sp. Hubei-2014</name>
    <dbReference type="NCBI Taxonomy" id="1537992"/>
    <lineage>
        <taxon>Eukaryota</taxon>
        <taxon>Metazoa</taxon>
        <taxon>Spiralia</taxon>
        <taxon>Lophotrochozoa</taxon>
        <taxon>Platyhelminthes</taxon>
        <taxon>Trematoda</taxon>
        <taxon>Digenea</taxon>
        <taxon>Plagiorchiida</taxon>
        <taxon>Echinostomata</taxon>
        <taxon>Echinostomatoidea</taxon>
        <taxon>Echinostomatidae</taxon>
        <taxon>Hypoderaeum</taxon>
    </lineage>
</organism>